<reference evidence="3" key="1">
    <citation type="submission" date="2020-03" db="EMBL/GenBank/DDBJ databases">
        <title>The deep terrestrial virosphere.</title>
        <authorList>
            <person name="Holmfeldt K."/>
            <person name="Nilsson E."/>
            <person name="Simone D."/>
            <person name="Lopez-Fernandez M."/>
            <person name="Wu X."/>
            <person name="de Brujin I."/>
            <person name="Lundin D."/>
            <person name="Andersson A."/>
            <person name="Bertilsson S."/>
            <person name="Dopson M."/>
        </authorList>
    </citation>
    <scope>NUCLEOTIDE SEQUENCE</scope>
    <source>
        <strain evidence="4">MM415B01383</strain>
        <strain evidence="3">TM448A00757</strain>
        <strain evidence="5">TM448B00909</strain>
    </source>
</reference>
<dbReference type="EMBL" id="MT144063">
    <property type="protein sequence ID" value="QJA47914.1"/>
    <property type="molecule type" value="Genomic_DNA"/>
</dbReference>
<protein>
    <recommendedName>
        <fullName evidence="2">CRISPR type III-associated protein domain-containing protein</fullName>
    </recommendedName>
</protein>
<dbReference type="InterPro" id="IPR005537">
    <property type="entry name" value="RAMP_III_fam"/>
</dbReference>
<evidence type="ECO:0000313" key="3">
    <source>
        <dbReference type="EMBL" id="QJA47914.1"/>
    </source>
</evidence>
<dbReference type="EMBL" id="MT144672">
    <property type="protein sequence ID" value="QJH97055.1"/>
    <property type="molecule type" value="Genomic_DNA"/>
</dbReference>
<accession>A0A6H1ZK22</accession>
<dbReference type="Pfam" id="PF03787">
    <property type="entry name" value="RAMPs"/>
    <property type="match status" value="1"/>
</dbReference>
<dbReference type="EMBL" id="MT141346">
    <property type="protein sequence ID" value="QJA58924.1"/>
    <property type="molecule type" value="Genomic_DNA"/>
</dbReference>
<feature type="domain" description="CRISPR type III-associated protein" evidence="2">
    <location>
        <begin position="73"/>
        <end position="319"/>
    </location>
</feature>
<dbReference type="NCBIfam" id="TIGR03115">
    <property type="entry name" value="cas7_csf2"/>
    <property type="match status" value="1"/>
</dbReference>
<evidence type="ECO:0000256" key="1">
    <source>
        <dbReference type="ARBA" id="ARBA00023118"/>
    </source>
</evidence>
<keyword evidence="1" id="KW-0051">Antiviral defense</keyword>
<evidence type="ECO:0000313" key="4">
    <source>
        <dbReference type="EMBL" id="QJA58924.1"/>
    </source>
</evidence>
<sequence>MEQVKKPIKRRISVDIKTTAPMNIMAMSKGTFIPDRNKVVRYKVSGGSECGLTMTMPIPGVYSVASDVPGAEAEVRSTTVPLPIIPSSTITGGLRRAACALIEDSVVDRKLNMSVAAFNTLSSGSATATLATATQVTTIRAAAQHPFFGLFGGTSLALSSRMVIADAVPVIEETVGMSLLSSTQPAMILRPNDMLIPVQIIRKNDALGRDGDRLVELIGQAEITKYWVEQSEQSIKRKESKAAAAAALASGEAVEKGKKETLQTATAIEAVMPNVNFVLSFEVNAYSEAQFGLFLMALQRLLRKGQFGGRAARGFGQYKVLSTSIAEQSDKGVWSVKGAVFSDTSTLDFDAELRGAAGLAEDWIDTCSVPEIEAFASADEDFFEEKKAA</sequence>
<dbReference type="InterPro" id="IPR017546">
    <property type="entry name" value="CRISPR-assoc_prot_Csf2"/>
</dbReference>
<gene>
    <name evidence="4" type="ORF">MM415B01383_0020</name>
    <name evidence="3" type="ORF">TM448A00757_0002</name>
    <name evidence="5" type="ORF">TM448B00909_0002</name>
</gene>
<organism evidence="3">
    <name type="scientific">viral metagenome</name>
    <dbReference type="NCBI Taxonomy" id="1070528"/>
    <lineage>
        <taxon>unclassified sequences</taxon>
        <taxon>metagenomes</taxon>
        <taxon>organismal metagenomes</taxon>
    </lineage>
</organism>
<dbReference type="AlphaFoldDB" id="A0A6H1ZK22"/>
<evidence type="ECO:0000259" key="2">
    <source>
        <dbReference type="Pfam" id="PF03787"/>
    </source>
</evidence>
<dbReference type="GO" id="GO:0051607">
    <property type="term" value="P:defense response to virus"/>
    <property type="evidence" value="ECO:0007669"/>
    <property type="project" value="UniProtKB-KW"/>
</dbReference>
<name>A0A6H1ZK22_9ZZZZ</name>
<proteinExistence type="predicted"/>
<evidence type="ECO:0000313" key="5">
    <source>
        <dbReference type="EMBL" id="QJH97055.1"/>
    </source>
</evidence>